<gene>
    <name evidence="1" type="ORF">BD410DRAFT_585955</name>
</gene>
<sequence>MLLTGRHDLNSFLPLGTETRLIIDMIAFQEYTQQRIDHHHHTDRSSVKLLSLTLS</sequence>
<proteinExistence type="predicted"/>
<keyword evidence="2" id="KW-1185">Reference proteome</keyword>
<organism evidence="1 2">
    <name type="scientific">Rickenella mellea</name>
    <dbReference type="NCBI Taxonomy" id="50990"/>
    <lineage>
        <taxon>Eukaryota</taxon>
        <taxon>Fungi</taxon>
        <taxon>Dikarya</taxon>
        <taxon>Basidiomycota</taxon>
        <taxon>Agaricomycotina</taxon>
        <taxon>Agaricomycetes</taxon>
        <taxon>Hymenochaetales</taxon>
        <taxon>Rickenellaceae</taxon>
        <taxon>Rickenella</taxon>
    </lineage>
</organism>
<reference evidence="1 2" key="1">
    <citation type="submission" date="2018-06" db="EMBL/GenBank/DDBJ databases">
        <title>A transcriptomic atlas of mushroom development highlights an independent origin of complex multicellularity.</title>
        <authorList>
            <consortium name="DOE Joint Genome Institute"/>
            <person name="Krizsan K."/>
            <person name="Almasi E."/>
            <person name="Merenyi Z."/>
            <person name="Sahu N."/>
            <person name="Viragh M."/>
            <person name="Koszo T."/>
            <person name="Mondo S."/>
            <person name="Kiss B."/>
            <person name="Balint B."/>
            <person name="Kues U."/>
            <person name="Barry K."/>
            <person name="Hegedus J.C."/>
            <person name="Henrissat B."/>
            <person name="Johnson J."/>
            <person name="Lipzen A."/>
            <person name="Ohm R."/>
            <person name="Nagy I."/>
            <person name="Pangilinan J."/>
            <person name="Yan J."/>
            <person name="Xiong Y."/>
            <person name="Grigoriev I.V."/>
            <person name="Hibbett D.S."/>
            <person name="Nagy L.G."/>
        </authorList>
    </citation>
    <scope>NUCLEOTIDE SEQUENCE [LARGE SCALE GENOMIC DNA]</scope>
    <source>
        <strain evidence="1 2">SZMC22713</strain>
    </source>
</reference>
<name>A0A4Y7PR12_9AGAM</name>
<dbReference type="AlphaFoldDB" id="A0A4Y7PR12"/>
<protein>
    <submittedName>
        <fullName evidence="1">Uncharacterized protein</fullName>
    </submittedName>
</protein>
<evidence type="ECO:0000313" key="1">
    <source>
        <dbReference type="EMBL" id="TDL17019.1"/>
    </source>
</evidence>
<dbReference type="Proteomes" id="UP000294933">
    <property type="component" value="Unassembled WGS sequence"/>
</dbReference>
<accession>A0A4Y7PR12</accession>
<evidence type="ECO:0000313" key="2">
    <source>
        <dbReference type="Proteomes" id="UP000294933"/>
    </source>
</evidence>
<dbReference type="VEuPathDB" id="FungiDB:BD410DRAFT_585955"/>
<dbReference type="EMBL" id="ML170230">
    <property type="protein sequence ID" value="TDL17019.1"/>
    <property type="molecule type" value="Genomic_DNA"/>
</dbReference>